<evidence type="ECO:0000313" key="1">
    <source>
        <dbReference type="EMBL" id="KAH7995388.1"/>
    </source>
</evidence>
<dbReference type="Proteomes" id="UP000827872">
    <property type="component" value="Linkage Group LG07"/>
</dbReference>
<accession>A0ACB8ES43</accession>
<protein>
    <submittedName>
        <fullName evidence="1">Uncharacterized protein</fullName>
    </submittedName>
</protein>
<proteinExistence type="predicted"/>
<dbReference type="EMBL" id="CM037620">
    <property type="protein sequence ID" value="KAH7995388.1"/>
    <property type="molecule type" value="Genomic_DNA"/>
</dbReference>
<gene>
    <name evidence="1" type="ORF">K3G42_025231</name>
</gene>
<name>A0ACB8ES43_9SAUR</name>
<comment type="caution">
    <text evidence="1">The sequence shown here is derived from an EMBL/GenBank/DDBJ whole genome shotgun (WGS) entry which is preliminary data.</text>
</comment>
<reference evidence="1" key="1">
    <citation type="submission" date="2021-08" db="EMBL/GenBank/DDBJ databases">
        <title>The first chromosome-level gecko genome reveals the dynamic sex chromosomes of Neotropical dwarf geckos (Sphaerodactylidae: Sphaerodactylus).</title>
        <authorList>
            <person name="Pinto B.J."/>
            <person name="Keating S.E."/>
            <person name="Gamble T."/>
        </authorList>
    </citation>
    <scope>NUCLEOTIDE SEQUENCE</scope>
    <source>
        <strain evidence="1">TG3544</strain>
    </source>
</reference>
<evidence type="ECO:0000313" key="2">
    <source>
        <dbReference type="Proteomes" id="UP000827872"/>
    </source>
</evidence>
<sequence length="169" mass="18991">MSGFLKPLEEEIFAAVNSTAMLSYELNFDPRDEKYINSIEVHQTQETLGKPISPNSNGSCPSRNISEVQFEDAGWYRCHLNVNRQSLNKTIHLVVMKGHLPKKGEMNLCCNISSPLPPGARLRWGAVDESVDTPHCLVIRTAGLWTCSLIVEEEVKISMNYTVGTIRRE</sequence>
<keyword evidence="2" id="KW-1185">Reference proteome</keyword>
<organism evidence="1 2">
    <name type="scientific">Sphaerodactylus townsendi</name>
    <dbReference type="NCBI Taxonomy" id="933632"/>
    <lineage>
        <taxon>Eukaryota</taxon>
        <taxon>Metazoa</taxon>
        <taxon>Chordata</taxon>
        <taxon>Craniata</taxon>
        <taxon>Vertebrata</taxon>
        <taxon>Euteleostomi</taxon>
        <taxon>Lepidosauria</taxon>
        <taxon>Squamata</taxon>
        <taxon>Bifurcata</taxon>
        <taxon>Gekkota</taxon>
        <taxon>Sphaerodactylidae</taxon>
        <taxon>Sphaerodactylus</taxon>
    </lineage>
</organism>